<protein>
    <submittedName>
        <fullName evidence="2">Uncharacterized protein</fullName>
    </submittedName>
</protein>
<dbReference type="Proteomes" id="UP000198869">
    <property type="component" value="Unassembled WGS sequence"/>
</dbReference>
<gene>
    <name evidence="2" type="ORF">SAMN05421846_10880</name>
</gene>
<keyword evidence="1" id="KW-0732">Signal</keyword>
<sequence>MKHLFTAAAMLFSMTTFAQVGINNTSPKATLDITAKTTDGSKPEGLIIPQLSGSNIHTATAAGVYGTNQKGLIIYATSADSSPTGATANITAAGYYYFDGSTWQKIMTGSVTNSDLTTGVGGIYKGSGSLSGNTTVTQGSNTLAFTSTATNGFSVDGTTLSVDAANHRVGIGTSSPTQKFEITSGIANDSGMKFNNLTSSSPVSSGKALAVDANGKVVTISTSTPTAQVVAENLAPNVGSGTNKSWSIPYNHPGGLAYINIAATCWSTTGNMTSITFEIRDASNQIIQLKSVRLPAVVPVNVRISMPPIISAINLPAGAYTFYVYKSSGFSDTLIDASDVISISSLIF</sequence>
<evidence type="ECO:0000313" key="3">
    <source>
        <dbReference type="Proteomes" id="UP000198869"/>
    </source>
</evidence>
<dbReference type="RefSeq" id="WP_139164622.1">
    <property type="nucleotide sequence ID" value="NZ_FNDW01000008.1"/>
</dbReference>
<keyword evidence="3" id="KW-1185">Reference proteome</keyword>
<feature type="signal peptide" evidence="1">
    <location>
        <begin position="1"/>
        <end position="18"/>
    </location>
</feature>
<name>A0A1G8KVN4_9FLAO</name>
<accession>A0A1G8KVN4</accession>
<dbReference type="STRING" id="311334.SAMN05421846_10880"/>
<proteinExistence type="predicted"/>
<dbReference type="OrthoDB" id="940811at2"/>
<dbReference type="AlphaFoldDB" id="A0A1G8KVN4"/>
<evidence type="ECO:0000313" key="2">
    <source>
        <dbReference type="EMBL" id="SDI47439.1"/>
    </source>
</evidence>
<reference evidence="3" key="1">
    <citation type="submission" date="2016-10" db="EMBL/GenBank/DDBJ databases">
        <authorList>
            <person name="Varghese N."/>
            <person name="Submissions S."/>
        </authorList>
    </citation>
    <scope>NUCLEOTIDE SEQUENCE [LARGE SCALE GENOMIC DNA]</scope>
    <source>
        <strain evidence="3">DSM 17071</strain>
    </source>
</reference>
<evidence type="ECO:0000256" key="1">
    <source>
        <dbReference type="SAM" id="SignalP"/>
    </source>
</evidence>
<dbReference type="EMBL" id="FNDW01000008">
    <property type="protein sequence ID" value="SDI47439.1"/>
    <property type="molecule type" value="Genomic_DNA"/>
</dbReference>
<feature type="chain" id="PRO_5011580531" evidence="1">
    <location>
        <begin position="19"/>
        <end position="348"/>
    </location>
</feature>
<organism evidence="2 3">
    <name type="scientific">Chryseobacterium taeanense</name>
    <dbReference type="NCBI Taxonomy" id="311334"/>
    <lineage>
        <taxon>Bacteria</taxon>
        <taxon>Pseudomonadati</taxon>
        <taxon>Bacteroidota</taxon>
        <taxon>Flavobacteriia</taxon>
        <taxon>Flavobacteriales</taxon>
        <taxon>Weeksellaceae</taxon>
        <taxon>Chryseobacterium group</taxon>
        <taxon>Chryseobacterium</taxon>
    </lineage>
</organism>